<evidence type="ECO:0008006" key="7">
    <source>
        <dbReference type="Google" id="ProtNLM"/>
    </source>
</evidence>
<name>A0A9P8TDD6_9ASCO</name>
<dbReference type="Proteomes" id="UP000769528">
    <property type="component" value="Unassembled WGS sequence"/>
</dbReference>
<evidence type="ECO:0000256" key="1">
    <source>
        <dbReference type="ARBA" id="ARBA00006174"/>
    </source>
</evidence>
<evidence type="ECO:0000313" key="5">
    <source>
        <dbReference type="EMBL" id="KAH3674405.1"/>
    </source>
</evidence>
<dbReference type="SUPFAM" id="SSF103378">
    <property type="entry name" value="2-methylcitrate dehydratase PrpD"/>
    <property type="match status" value="1"/>
</dbReference>
<reference evidence="5" key="1">
    <citation type="journal article" date="2021" name="Open Biol.">
        <title>Shared evolutionary footprints suggest mitochondrial oxidative damage underlies multiple complex I losses in fungi.</title>
        <authorList>
            <person name="Schikora-Tamarit M.A."/>
            <person name="Marcet-Houben M."/>
            <person name="Nosek J."/>
            <person name="Gabaldon T."/>
        </authorList>
    </citation>
    <scope>NUCLEOTIDE SEQUENCE</scope>
    <source>
        <strain evidence="5">CBS6341</strain>
    </source>
</reference>
<protein>
    <recommendedName>
        <fullName evidence="7">2-methylcitrate dehydratase</fullName>
    </recommendedName>
</protein>
<dbReference type="AlphaFoldDB" id="A0A9P8TDD6"/>
<dbReference type="Gene3D" id="1.10.4100.10">
    <property type="entry name" value="2-methylcitrate dehydratase PrpD"/>
    <property type="match status" value="1"/>
</dbReference>
<dbReference type="EMBL" id="JAEUBF010000853">
    <property type="protein sequence ID" value="KAH3674405.1"/>
    <property type="molecule type" value="Genomic_DNA"/>
</dbReference>
<dbReference type="Pfam" id="PF19305">
    <property type="entry name" value="MmgE_PrpD_C"/>
    <property type="match status" value="1"/>
</dbReference>
<evidence type="ECO:0000259" key="3">
    <source>
        <dbReference type="Pfam" id="PF03972"/>
    </source>
</evidence>
<evidence type="ECO:0000313" key="6">
    <source>
        <dbReference type="Proteomes" id="UP000769528"/>
    </source>
</evidence>
<accession>A0A9P8TDD6</accession>
<keyword evidence="6" id="KW-1185">Reference proteome</keyword>
<dbReference type="InterPro" id="IPR036148">
    <property type="entry name" value="MmgE/PrpD_sf"/>
</dbReference>
<gene>
    <name evidence="5" type="ORF">WICMUC_003242</name>
</gene>
<evidence type="ECO:0000259" key="4">
    <source>
        <dbReference type="Pfam" id="PF19305"/>
    </source>
</evidence>
<dbReference type="Pfam" id="PF03972">
    <property type="entry name" value="MmgE_PrpD_N"/>
    <property type="match status" value="1"/>
</dbReference>
<dbReference type="GO" id="GO:0005739">
    <property type="term" value="C:mitochondrion"/>
    <property type="evidence" value="ECO:0007669"/>
    <property type="project" value="TreeGrafter"/>
</dbReference>
<dbReference type="OrthoDB" id="10055203at2759"/>
<keyword evidence="2" id="KW-0456">Lyase</keyword>
<sequence>MSSSSVITENTRPEPDKVLKEISNYIHNYNIDSCLAYETAKLCLLDSIGCGLAALKYDQPKNLIKPTVPGTIVPNGTRIIGTSLIQDPIRGAFSIGTLIRWLDYNDCWLAAEWGHPSDNLGGILAISDYLTRSSKSRNEGKIFKIKDVLDGMIRAHEIQGILALENSFNNVGLDHVALVKIATTAVVSKLVGLSYDKTIDALSHAFADGQSLRTYRHVPNTMSRKSWAAGDAVSRAVNLVYHVKNGESGMPSVLTAKRWGFYDVSFKGQEFIFQRPYGSYVMENILFKISFPAEFHAQTAMEASLIIHKELKDLGRDHKDIKSVKIRTQEAAMKIIDKKGPLHNYADRDHCIQYMVAIPLIYGRLTADDYGDAIASNPAIDELREKMYCVEDKQLTVDYYDPLKRYIGNSLTVEMNDGTILSEVKIDYPIGHRRRREEGKPLLFAKFEKHVKDHFEDKTKQDTILRASYDENLENMEVDKFVDLFIPDS</sequence>
<dbReference type="InterPro" id="IPR045336">
    <property type="entry name" value="MmgE_PrpD_N"/>
</dbReference>
<dbReference type="InterPro" id="IPR042183">
    <property type="entry name" value="MmgE/PrpD_sf_1"/>
</dbReference>
<dbReference type="InterPro" id="IPR042188">
    <property type="entry name" value="MmgE/PrpD_sf_2"/>
</dbReference>
<dbReference type="Gene3D" id="3.30.1330.120">
    <property type="entry name" value="2-methylcitrate dehydratase PrpD"/>
    <property type="match status" value="1"/>
</dbReference>
<organism evidence="5 6">
    <name type="scientific">Wickerhamomyces mucosus</name>
    <dbReference type="NCBI Taxonomy" id="1378264"/>
    <lineage>
        <taxon>Eukaryota</taxon>
        <taxon>Fungi</taxon>
        <taxon>Dikarya</taxon>
        <taxon>Ascomycota</taxon>
        <taxon>Saccharomycotina</taxon>
        <taxon>Saccharomycetes</taxon>
        <taxon>Phaffomycetales</taxon>
        <taxon>Wickerhamomycetaceae</taxon>
        <taxon>Wickerhamomyces</taxon>
    </lineage>
</organism>
<dbReference type="InterPro" id="IPR045337">
    <property type="entry name" value="MmgE_PrpD_C"/>
</dbReference>
<comment type="similarity">
    <text evidence="1">Belongs to the PrpD family.</text>
</comment>
<dbReference type="PANTHER" id="PTHR16943:SF16">
    <property type="entry name" value="2-METHYLCITRATE DEHYDRATASE-RELATED"/>
    <property type="match status" value="1"/>
</dbReference>
<dbReference type="NCBIfam" id="NF006943">
    <property type="entry name" value="PRK09425.1"/>
    <property type="match status" value="1"/>
</dbReference>
<feature type="domain" description="MmgE/PrpD N-terminal" evidence="3">
    <location>
        <begin position="21"/>
        <end position="272"/>
    </location>
</feature>
<dbReference type="InterPro" id="IPR012705">
    <property type="entry name" value="2Me_IsoCit_deHydtase_PrpD"/>
</dbReference>
<dbReference type="PANTHER" id="PTHR16943">
    <property type="entry name" value="2-METHYLCITRATE DEHYDRATASE-RELATED"/>
    <property type="match status" value="1"/>
</dbReference>
<dbReference type="GO" id="GO:0047547">
    <property type="term" value="F:2-methylcitrate dehydratase activity"/>
    <property type="evidence" value="ECO:0007669"/>
    <property type="project" value="InterPro"/>
</dbReference>
<proteinExistence type="inferred from homology"/>
<dbReference type="NCBIfam" id="TIGR02330">
    <property type="entry name" value="prpD"/>
    <property type="match status" value="1"/>
</dbReference>
<feature type="domain" description="MmgE/PrpD C-terminal" evidence="4">
    <location>
        <begin position="291"/>
        <end position="467"/>
    </location>
</feature>
<dbReference type="FunFam" id="3.30.1330.120:FF:000001">
    <property type="entry name" value="2-methylcitrate dehydratase"/>
    <property type="match status" value="1"/>
</dbReference>
<dbReference type="GO" id="GO:0051537">
    <property type="term" value="F:2 iron, 2 sulfur cluster binding"/>
    <property type="evidence" value="ECO:0007669"/>
    <property type="project" value="InterPro"/>
</dbReference>
<dbReference type="GO" id="GO:0019679">
    <property type="term" value="P:propionate metabolic process, methylcitrate cycle"/>
    <property type="evidence" value="ECO:0007669"/>
    <property type="project" value="InterPro"/>
</dbReference>
<reference evidence="5" key="2">
    <citation type="submission" date="2021-01" db="EMBL/GenBank/DDBJ databases">
        <authorList>
            <person name="Schikora-Tamarit M.A."/>
        </authorList>
    </citation>
    <scope>NUCLEOTIDE SEQUENCE</scope>
    <source>
        <strain evidence="5">CBS6341</strain>
    </source>
</reference>
<dbReference type="InterPro" id="IPR005656">
    <property type="entry name" value="MmgE_PrpD"/>
</dbReference>
<evidence type="ECO:0000256" key="2">
    <source>
        <dbReference type="ARBA" id="ARBA00023239"/>
    </source>
</evidence>
<comment type="caution">
    <text evidence="5">The sequence shown here is derived from an EMBL/GenBank/DDBJ whole genome shotgun (WGS) entry which is preliminary data.</text>
</comment>